<name>A0A9X5C8K0_9FIRM</name>
<proteinExistence type="predicted"/>
<evidence type="ECO:0000313" key="2">
    <source>
        <dbReference type="Proteomes" id="UP000474104"/>
    </source>
</evidence>
<protein>
    <submittedName>
        <fullName evidence="1">Type II toxin-antitoxin system MqsA family antitoxin</fullName>
    </submittedName>
</protein>
<dbReference type="InterPro" id="IPR022453">
    <property type="entry name" value="Znf_MqsA-type"/>
</dbReference>
<reference evidence="1 2" key="1">
    <citation type="submission" date="2019-07" db="EMBL/GenBank/DDBJ databases">
        <title>Draft genome sequences of 15 bacterial species constituting the stable defined intestinal microbiota of the GM15 gnotobiotic mouse model.</title>
        <authorList>
            <person name="Elie C."/>
            <person name="Mathieu A."/>
            <person name="Saliou A."/>
            <person name="Darnaud M."/>
            <person name="Leulier F."/>
            <person name="Tamellini A."/>
        </authorList>
    </citation>
    <scope>NUCLEOTIDE SEQUENCE [LARGE SCALE GENOMIC DNA]</scope>
    <source>
        <strain evidence="2">ASF 502</strain>
    </source>
</reference>
<dbReference type="CDD" id="cd12870">
    <property type="entry name" value="MqsA"/>
    <property type="match status" value="1"/>
</dbReference>
<dbReference type="AlphaFoldDB" id="A0A9X5C8K0"/>
<evidence type="ECO:0000313" key="1">
    <source>
        <dbReference type="EMBL" id="NDO69842.1"/>
    </source>
</evidence>
<dbReference type="OrthoDB" id="9812340at2"/>
<gene>
    <name evidence="1" type="ORF">FMM80_14640</name>
</gene>
<dbReference type="Gene3D" id="3.10.20.860">
    <property type="match status" value="1"/>
</dbReference>
<dbReference type="RefSeq" id="WP_004075921.1">
    <property type="nucleotide sequence ID" value="NZ_VIRB01000085.1"/>
</dbReference>
<dbReference type="Proteomes" id="UP000474104">
    <property type="component" value="Unassembled WGS sequence"/>
</dbReference>
<dbReference type="NCBIfam" id="TIGR03831">
    <property type="entry name" value="YgiT_finger"/>
    <property type="match status" value="1"/>
</dbReference>
<organism evidence="1 2">
    <name type="scientific">Schaedlerella arabinosiphila</name>
    <dbReference type="NCBI Taxonomy" id="2044587"/>
    <lineage>
        <taxon>Bacteria</taxon>
        <taxon>Bacillati</taxon>
        <taxon>Bacillota</taxon>
        <taxon>Clostridia</taxon>
        <taxon>Lachnospirales</taxon>
        <taxon>Lachnospiraceae</taxon>
        <taxon>Schaedlerella</taxon>
    </lineage>
</organism>
<dbReference type="EMBL" id="VIRB01000085">
    <property type="protein sequence ID" value="NDO69842.1"/>
    <property type="molecule type" value="Genomic_DNA"/>
</dbReference>
<sequence length="76" mass="8402">MKCLSCKYGNMIDSTTTYMSALKNCVLIIKNVPCMKCTQCGDELFNTDILEKIEKIIAAAENLASEVSIIDYTKVA</sequence>
<comment type="caution">
    <text evidence="1">The sequence shown here is derived from an EMBL/GenBank/DDBJ whole genome shotgun (WGS) entry which is preliminary data.</text>
</comment>
<accession>A0A9X5C8K0</accession>